<dbReference type="InterPro" id="IPR012480">
    <property type="entry name" value="Hepar_II_III_C"/>
</dbReference>
<proteinExistence type="predicted"/>
<protein>
    <recommendedName>
        <fullName evidence="2">Heparinase II/III-like C-terminal domain-containing protein</fullName>
    </recommendedName>
</protein>
<dbReference type="GO" id="GO:0016829">
    <property type="term" value="F:lyase activity"/>
    <property type="evidence" value="ECO:0007669"/>
    <property type="project" value="InterPro"/>
</dbReference>
<comment type="subcellular location">
    <subcellularLocation>
        <location evidence="1">Cell envelope</location>
    </subcellularLocation>
</comment>
<gene>
    <name evidence="3" type="ORF">FHS03_002615</name>
</gene>
<sequence length="1088" mass="119104">MSLPTACAGAWLPGPCLALCAFARRSRACLRSPGFSSICRPCRRHPSLLKMRNSMRMKLLCRLVGAALLLNVQINAMAEMPGSVKAVHPHVGLLKEDVDRVRNSLALTAPDVFPAMQGRMRFSITPRRKALSDRLEQAIFGSIQTKKNGFFIRHVDGDSADGKKIRFQLGFQDAAIDTYAASRTFELEADKDVTIELSWDSVSVILTVNGTSYNLKWAASMPSPWSAKDQQYVFGGRTDEVIKDFKLWNAASQIVAQHDFLDLELQEPVQEYLRSVDADWTTLQGCAQVATPTRQNGSLCDLAFQGRGTITGAARRFALAYLLTARPHYMAAARRLADQMFLLKDNVTQGLHGQQLKLAVGGEWAMSSRVGAMGILYDWLYDTIDDRDIPTGAAFEGHNLGNYRTLLAQNIKDTIAANHVGSSDDLIGHICGQYATLSTSPLNCNGTMHWEENINPSIAPYYIAGHHQSAIAGTVQGLLAIAHDDASVLPLLKTMYGHFENGFMPARAFISVDGGSQAAFSYGLSDMPERVRLWGKGLEGTGSEPVLPGDWMAQLIYPYIYGLRHDYSFPARGDNFDLSLRDGSTGPMALAAIVDKQDPAVLAFYRQQIKVARRSVLGAPSRRNVDQALLGERLNFSFAGYPEGRIEDLPLSRHFRVAGLVLMRDSWDYANATLLDFKATSFVSENHQHLDQNSFSLNYKAPLLLDTGLYDEYGTKHWQNYYIRTIAHNSIVVFDKDEQFVFSNKVLSNDGGQWFNDRPTYPTLAQIQPGGSNALHGVTAFEEGGDYSYVEGNASRAYSQNKMDQESGFVRSILFLRENDRKPVVLVFDSVRTKNGLAATSLLHTAAKPAYAVGADTLGDGRYQVKFAPNTARVATIRNGGGMLNVQMLLPQNADVVQVGSEGAGGSDCAQVPGSASQAQNAKDCRFMVRELQSDGTSYKWRNYPYLPSQNQPGDVGAWRLEISPAAAPADGEAQYFLNVLDVADNDQGTGLASPVKAERLAASDAGTEAVLVQEHLMVLFNRASTPAGRYGWKAPSNYGALIATGLKRNTEYALSEAAVPGGYTFKLEEKVGGGLFSSKDGVLRKGR</sequence>
<evidence type="ECO:0000313" key="4">
    <source>
        <dbReference type="Proteomes" id="UP000541535"/>
    </source>
</evidence>
<dbReference type="RefSeq" id="WP_183441381.1">
    <property type="nucleotide sequence ID" value="NZ_JACHXD010000006.1"/>
</dbReference>
<name>A0A7W5BAI3_9BURK</name>
<dbReference type="AlphaFoldDB" id="A0A7W5BAI3"/>
<dbReference type="Gene3D" id="2.70.98.70">
    <property type="match status" value="1"/>
</dbReference>
<evidence type="ECO:0000256" key="1">
    <source>
        <dbReference type="ARBA" id="ARBA00004196"/>
    </source>
</evidence>
<keyword evidence="4" id="KW-1185">Reference proteome</keyword>
<evidence type="ECO:0000313" key="3">
    <source>
        <dbReference type="EMBL" id="MBB3119563.1"/>
    </source>
</evidence>
<feature type="domain" description="Heparinase II/III-like C-terminal" evidence="2">
    <location>
        <begin position="650"/>
        <end position="903"/>
    </location>
</feature>
<dbReference type="Pfam" id="PF07940">
    <property type="entry name" value="Hepar_II_III_C"/>
    <property type="match status" value="1"/>
</dbReference>
<comment type="caution">
    <text evidence="3">The sequence shown here is derived from an EMBL/GenBank/DDBJ whole genome shotgun (WGS) entry which is preliminary data.</text>
</comment>
<dbReference type="Gene3D" id="1.50.10.100">
    <property type="entry name" value="Chondroitin AC/alginate lyase"/>
    <property type="match status" value="2"/>
</dbReference>
<reference evidence="3 4" key="1">
    <citation type="submission" date="2020-08" db="EMBL/GenBank/DDBJ databases">
        <title>Genomic Encyclopedia of Type Strains, Phase III (KMG-III): the genomes of soil and plant-associated and newly described type strains.</title>
        <authorList>
            <person name="Whitman W."/>
        </authorList>
    </citation>
    <scope>NUCLEOTIDE SEQUENCE [LARGE SCALE GENOMIC DNA]</scope>
    <source>
        <strain evidence="3 4">CECT 8897</strain>
    </source>
</reference>
<dbReference type="GO" id="GO:0030313">
    <property type="term" value="C:cell envelope"/>
    <property type="evidence" value="ECO:0007669"/>
    <property type="project" value="UniProtKB-SubCell"/>
</dbReference>
<evidence type="ECO:0000259" key="2">
    <source>
        <dbReference type="Pfam" id="PF07940"/>
    </source>
</evidence>
<dbReference type="Proteomes" id="UP000541535">
    <property type="component" value="Unassembled WGS sequence"/>
</dbReference>
<dbReference type="InterPro" id="IPR008929">
    <property type="entry name" value="Chondroitin_lyas"/>
</dbReference>
<accession>A0A7W5BAI3</accession>
<dbReference type="EMBL" id="JACHXD010000006">
    <property type="protein sequence ID" value="MBB3119563.1"/>
    <property type="molecule type" value="Genomic_DNA"/>
</dbReference>
<organism evidence="3 4">
    <name type="scientific">Pseudoduganella violacea</name>
    <dbReference type="NCBI Taxonomy" id="1715466"/>
    <lineage>
        <taxon>Bacteria</taxon>
        <taxon>Pseudomonadati</taxon>
        <taxon>Pseudomonadota</taxon>
        <taxon>Betaproteobacteria</taxon>
        <taxon>Burkholderiales</taxon>
        <taxon>Oxalobacteraceae</taxon>
        <taxon>Telluria group</taxon>
        <taxon>Pseudoduganella</taxon>
    </lineage>
</organism>